<keyword evidence="2" id="KW-1185">Reference proteome</keyword>
<dbReference type="AlphaFoldDB" id="A0AAD4MR39"/>
<dbReference type="EMBL" id="JAKKPZ010000116">
    <property type="protein sequence ID" value="KAI1701564.1"/>
    <property type="molecule type" value="Genomic_DNA"/>
</dbReference>
<evidence type="ECO:0000313" key="2">
    <source>
        <dbReference type="Proteomes" id="UP001201812"/>
    </source>
</evidence>
<reference evidence="1" key="1">
    <citation type="submission" date="2022-01" db="EMBL/GenBank/DDBJ databases">
        <title>Genome Sequence Resource for Two Populations of Ditylenchus destructor, the Migratory Endoparasitic Phytonematode.</title>
        <authorList>
            <person name="Zhang H."/>
            <person name="Lin R."/>
            <person name="Xie B."/>
        </authorList>
    </citation>
    <scope>NUCLEOTIDE SEQUENCE</scope>
    <source>
        <strain evidence="1">BazhouSP</strain>
    </source>
</reference>
<protein>
    <submittedName>
        <fullName evidence="1">Uncharacterized protein</fullName>
    </submittedName>
</protein>
<accession>A0AAD4MR39</accession>
<proteinExistence type="predicted"/>
<organism evidence="1 2">
    <name type="scientific">Ditylenchus destructor</name>
    <dbReference type="NCBI Taxonomy" id="166010"/>
    <lineage>
        <taxon>Eukaryota</taxon>
        <taxon>Metazoa</taxon>
        <taxon>Ecdysozoa</taxon>
        <taxon>Nematoda</taxon>
        <taxon>Chromadorea</taxon>
        <taxon>Rhabditida</taxon>
        <taxon>Tylenchina</taxon>
        <taxon>Tylenchomorpha</taxon>
        <taxon>Sphaerularioidea</taxon>
        <taxon>Anguinidae</taxon>
        <taxon>Anguininae</taxon>
        <taxon>Ditylenchus</taxon>
    </lineage>
</organism>
<sequence length="96" mass="11620">MLERLYKDFSSAVSPNAYKIIFAQNGRLLIKSIVESFKNRIPQELIEEELLEFQDMNKTSGEKWEFKKRSPAEFKMQYPKYWFVENHKYVLERSSF</sequence>
<gene>
    <name evidence="1" type="ORF">DdX_16039</name>
</gene>
<name>A0AAD4MR39_9BILA</name>
<dbReference type="Proteomes" id="UP001201812">
    <property type="component" value="Unassembled WGS sequence"/>
</dbReference>
<evidence type="ECO:0000313" key="1">
    <source>
        <dbReference type="EMBL" id="KAI1701564.1"/>
    </source>
</evidence>
<comment type="caution">
    <text evidence="1">The sequence shown here is derived from an EMBL/GenBank/DDBJ whole genome shotgun (WGS) entry which is preliminary data.</text>
</comment>